<dbReference type="EC" id="1.8.4.12" evidence="6"/>
<dbReference type="NCBIfam" id="TIGR00357">
    <property type="entry name" value="peptide-methionine (R)-S-oxide reductase MsrB"/>
    <property type="match status" value="1"/>
</dbReference>
<organism evidence="8 10">
    <name type="scientific">Chromobacterium sphagni</name>
    <dbReference type="NCBI Taxonomy" id="1903179"/>
    <lineage>
        <taxon>Bacteria</taxon>
        <taxon>Pseudomonadati</taxon>
        <taxon>Pseudomonadota</taxon>
        <taxon>Betaproteobacteria</taxon>
        <taxon>Neisseriales</taxon>
        <taxon>Chromobacteriaceae</taxon>
        <taxon>Chromobacterium</taxon>
    </lineage>
</organism>
<dbReference type="GO" id="GO:0005737">
    <property type="term" value="C:cytoplasm"/>
    <property type="evidence" value="ECO:0007669"/>
    <property type="project" value="TreeGrafter"/>
</dbReference>
<keyword evidence="3 6" id="KW-0862">Zinc</keyword>
<keyword evidence="4 6" id="KW-0560">Oxidoreductase</keyword>
<reference evidence="10 11" key="1">
    <citation type="submission" date="2016-09" db="EMBL/GenBank/DDBJ databases">
        <title>Chromobacterium muskegensis sp. nov., an insecticidal bacterium isolated from Sphagnum bogs.</title>
        <authorList>
            <person name="Sparks M.E."/>
            <person name="Blackburn M.B."/>
            <person name="Gundersen-Rindal D.E."/>
            <person name="Mitchell A."/>
            <person name="Farrar R."/>
            <person name="Kuhar D."/>
        </authorList>
    </citation>
    <scope>NUCLEOTIDE SEQUENCE [LARGE SCALE GENOMIC DNA]</scope>
    <source>
        <strain evidence="9 11">14B-1</strain>
        <strain evidence="8 10">37-2</strain>
    </source>
</reference>
<protein>
    <recommendedName>
        <fullName evidence="6">Peptide methionine sulfoxide reductase MsrB</fullName>
        <ecNumber evidence="6">1.8.4.12</ecNumber>
    </recommendedName>
    <alternativeName>
        <fullName evidence="6">Peptide-methionine (R)-S-oxide reductase</fullName>
    </alternativeName>
</protein>
<evidence type="ECO:0000256" key="2">
    <source>
        <dbReference type="ARBA" id="ARBA00022723"/>
    </source>
</evidence>
<comment type="similarity">
    <text evidence="1 6">Belongs to the MsrB Met sulfoxide reductase family.</text>
</comment>
<feature type="binding site" evidence="6">
    <location>
        <position position="49"/>
    </location>
    <ligand>
        <name>Zn(2+)</name>
        <dbReference type="ChEBI" id="CHEBI:29105"/>
    </ligand>
</feature>
<comment type="catalytic activity">
    <reaction evidence="5 6">
        <text>L-methionyl-[protein] + [thioredoxin]-disulfide + H2O = L-methionyl-(R)-S-oxide-[protein] + [thioredoxin]-dithiol</text>
        <dbReference type="Rhea" id="RHEA:24164"/>
        <dbReference type="Rhea" id="RHEA-COMP:10698"/>
        <dbReference type="Rhea" id="RHEA-COMP:10700"/>
        <dbReference type="Rhea" id="RHEA-COMP:12313"/>
        <dbReference type="Rhea" id="RHEA-COMP:12314"/>
        <dbReference type="ChEBI" id="CHEBI:15377"/>
        <dbReference type="ChEBI" id="CHEBI:16044"/>
        <dbReference type="ChEBI" id="CHEBI:29950"/>
        <dbReference type="ChEBI" id="CHEBI:45764"/>
        <dbReference type="ChEBI" id="CHEBI:50058"/>
        <dbReference type="EC" id="1.8.4.12"/>
    </reaction>
</comment>
<dbReference type="InterPro" id="IPR011057">
    <property type="entry name" value="Mss4-like_sf"/>
</dbReference>
<feature type="domain" description="MsrB" evidence="7">
    <location>
        <begin position="7"/>
        <end position="129"/>
    </location>
</feature>
<sequence length="132" mass="14893">MTIQKTDQQWREQLTPEQYRVARQAGTERPFSGEHYRHNKPGDYHCLCCGTLLFHSDAKFDAGCGWPSFYAEAAGANIRRITDTSHGMVRVEVRCSHCDAHLGHVFPDGPEPTGERYCINSVCMTFKEGGKV</sequence>
<dbReference type="GO" id="GO:0008270">
    <property type="term" value="F:zinc ion binding"/>
    <property type="evidence" value="ECO:0007669"/>
    <property type="project" value="UniProtKB-UniRule"/>
</dbReference>
<keyword evidence="2 6" id="KW-0479">Metal-binding</keyword>
<evidence type="ECO:0000313" key="8">
    <source>
        <dbReference type="EMBL" id="OHX11257.1"/>
    </source>
</evidence>
<dbReference type="Proteomes" id="UP000180280">
    <property type="component" value="Unassembled WGS sequence"/>
</dbReference>
<name>A0A1S1WVW6_9NEIS</name>
<evidence type="ECO:0000256" key="6">
    <source>
        <dbReference type="HAMAP-Rule" id="MF_01400"/>
    </source>
</evidence>
<dbReference type="FunFam" id="2.170.150.20:FF:000001">
    <property type="entry name" value="Peptide methionine sulfoxide reductase MsrB"/>
    <property type="match status" value="1"/>
</dbReference>
<dbReference type="GO" id="GO:0030091">
    <property type="term" value="P:protein repair"/>
    <property type="evidence" value="ECO:0007669"/>
    <property type="project" value="InterPro"/>
</dbReference>
<evidence type="ECO:0000313" key="11">
    <source>
        <dbReference type="Proteomes" id="UP000180280"/>
    </source>
</evidence>
<comment type="caution">
    <text evidence="8">The sequence shown here is derived from an EMBL/GenBank/DDBJ whole genome shotgun (WGS) entry which is preliminary data.</text>
</comment>
<dbReference type="GO" id="GO:0006979">
    <property type="term" value="P:response to oxidative stress"/>
    <property type="evidence" value="ECO:0007669"/>
    <property type="project" value="InterPro"/>
</dbReference>
<dbReference type="InterPro" id="IPR002579">
    <property type="entry name" value="Met_Sox_Rdtase_MsrB_dom"/>
</dbReference>
<feature type="binding site" evidence="6">
    <location>
        <position position="98"/>
    </location>
    <ligand>
        <name>Zn(2+)</name>
        <dbReference type="ChEBI" id="CHEBI:29105"/>
    </ligand>
</feature>
<keyword evidence="11" id="KW-1185">Reference proteome</keyword>
<dbReference type="AlphaFoldDB" id="A0A1S1WVW6"/>
<dbReference type="EMBL" id="MKCT01000074">
    <property type="protein sequence ID" value="OHX16737.1"/>
    <property type="molecule type" value="Genomic_DNA"/>
</dbReference>
<dbReference type="PROSITE" id="PS51790">
    <property type="entry name" value="MSRB"/>
    <property type="match status" value="1"/>
</dbReference>
<dbReference type="Pfam" id="PF01641">
    <property type="entry name" value="SelR"/>
    <property type="match status" value="1"/>
</dbReference>
<feature type="binding site" evidence="6">
    <location>
        <position position="46"/>
    </location>
    <ligand>
        <name>Zn(2+)</name>
        <dbReference type="ChEBI" id="CHEBI:29105"/>
    </ligand>
</feature>
<evidence type="ECO:0000259" key="7">
    <source>
        <dbReference type="PROSITE" id="PS51790"/>
    </source>
</evidence>
<dbReference type="HAMAP" id="MF_01400">
    <property type="entry name" value="MsrB"/>
    <property type="match status" value="1"/>
</dbReference>
<gene>
    <name evidence="6" type="primary">msrB</name>
    <name evidence="9" type="ORF">BI344_21185</name>
    <name evidence="8" type="ORF">BI347_16295</name>
</gene>
<dbReference type="OrthoDB" id="9785497at2"/>
<dbReference type="EMBL" id="MKCS01000002">
    <property type="protein sequence ID" value="OHX11257.1"/>
    <property type="molecule type" value="Genomic_DNA"/>
</dbReference>
<evidence type="ECO:0000313" key="10">
    <source>
        <dbReference type="Proteomes" id="UP000180088"/>
    </source>
</evidence>
<feature type="active site" description="Nucleophile" evidence="6">
    <location>
        <position position="118"/>
    </location>
</feature>
<dbReference type="RefSeq" id="WP_071114679.1">
    <property type="nucleotide sequence ID" value="NZ_MKCS01000002.1"/>
</dbReference>
<dbReference type="Gene3D" id="2.170.150.20">
    <property type="entry name" value="Peptide methionine sulfoxide reductase"/>
    <property type="match status" value="1"/>
</dbReference>
<dbReference type="InterPro" id="IPR028427">
    <property type="entry name" value="Met_Sox_Rdtase_MsrB"/>
</dbReference>
<dbReference type="GO" id="GO:0033743">
    <property type="term" value="F:peptide-methionine (R)-S-oxide reductase activity"/>
    <property type="evidence" value="ECO:0007669"/>
    <property type="project" value="UniProtKB-UniRule"/>
</dbReference>
<evidence type="ECO:0000313" key="9">
    <source>
        <dbReference type="EMBL" id="OHX16737.1"/>
    </source>
</evidence>
<evidence type="ECO:0000256" key="5">
    <source>
        <dbReference type="ARBA" id="ARBA00048488"/>
    </source>
</evidence>
<dbReference type="Proteomes" id="UP000180088">
    <property type="component" value="Unassembled WGS sequence"/>
</dbReference>
<dbReference type="PANTHER" id="PTHR10173">
    <property type="entry name" value="METHIONINE SULFOXIDE REDUCTASE"/>
    <property type="match status" value="1"/>
</dbReference>
<dbReference type="SUPFAM" id="SSF51316">
    <property type="entry name" value="Mss4-like"/>
    <property type="match status" value="1"/>
</dbReference>
<feature type="binding site" evidence="6">
    <location>
        <position position="95"/>
    </location>
    <ligand>
        <name>Zn(2+)</name>
        <dbReference type="ChEBI" id="CHEBI:29105"/>
    </ligand>
</feature>
<dbReference type="PANTHER" id="PTHR10173:SF52">
    <property type="entry name" value="METHIONINE-R-SULFOXIDE REDUCTASE B1"/>
    <property type="match status" value="1"/>
</dbReference>
<evidence type="ECO:0000256" key="4">
    <source>
        <dbReference type="ARBA" id="ARBA00023002"/>
    </source>
</evidence>
<evidence type="ECO:0000256" key="1">
    <source>
        <dbReference type="ARBA" id="ARBA00007174"/>
    </source>
</evidence>
<proteinExistence type="inferred from homology"/>
<accession>A0A1S1WVW6</accession>
<evidence type="ECO:0000256" key="3">
    <source>
        <dbReference type="ARBA" id="ARBA00022833"/>
    </source>
</evidence>
<comment type="cofactor">
    <cofactor evidence="6">
        <name>Zn(2+)</name>
        <dbReference type="ChEBI" id="CHEBI:29105"/>
    </cofactor>
    <text evidence="6">Binds 1 zinc ion per subunit. The zinc ion is important for the structural integrity of the protein.</text>
</comment>
<dbReference type="STRING" id="1903179.BI347_16295"/>